<protein>
    <submittedName>
        <fullName evidence="2">ADP-ribosyl-[dinitrogen reductase] hydrolase</fullName>
    </submittedName>
</protein>
<dbReference type="PANTHER" id="PTHR16222">
    <property type="entry name" value="ADP-RIBOSYLGLYCOHYDROLASE"/>
    <property type="match status" value="1"/>
</dbReference>
<feature type="binding site" evidence="1">
    <location>
        <position position="266"/>
    </location>
    <ligand>
        <name>Mg(2+)</name>
        <dbReference type="ChEBI" id="CHEBI:18420"/>
        <label>1</label>
    </ligand>
</feature>
<sequence length="314" mass="33379">MNTRSQNTTPFHDKLTGMLFGLAAGDALGTTLEFTARDSNPPLTDIVGGGPFGLPPGAWTDDTSMALCLGESLIACKGFDPADQMRRYLRWHSEGHLSSTGRCFDIGITTLRSLQKFEALNEPYAGSTDPYSAGNGSIMRLAPVVMYFHGQGEEVCRRYAAESSRTTHGAPECLDGCELMASALWHLASGSSREKMLVTLGKISLRSTGRLTDLQQGGFTQKSRAEIKGSGYVVDSLEAALWCLFTTDSFKDAVLMAANLGDDADTTAAVCGQLAGAFYGKSAIPGSWLAKLALPQTLDSIATGLVQGGSERPE</sequence>
<dbReference type="OrthoDB" id="9798107at2"/>
<keyword evidence="1" id="KW-0460">Magnesium</keyword>
<dbReference type="KEGG" id="cprv:CYPRO_0857"/>
<gene>
    <name evidence="2" type="ORF">CYPRO_0857</name>
</gene>
<dbReference type="GO" id="GO:0016787">
    <property type="term" value="F:hydrolase activity"/>
    <property type="evidence" value="ECO:0007669"/>
    <property type="project" value="UniProtKB-KW"/>
</dbReference>
<evidence type="ECO:0000313" key="3">
    <source>
        <dbReference type="Proteomes" id="UP000254808"/>
    </source>
</evidence>
<accession>A0A345UI32</accession>
<dbReference type="AlphaFoldDB" id="A0A345UI32"/>
<evidence type="ECO:0000313" key="2">
    <source>
        <dbReference type="EMBL" id="AXJ00134.1"/>
    </source>
</evidence>
<organism evidence="2 3">
    <name type="scientific">Cyclonatronum proteinivorum</name>
    <dbReference type="NCBI Taxonomy" id="1457365"/>
    <lineage>
        <taxon>Bacteria</taxon>
        <taxon>Pseudomonadati</taxon>
        <taxon>Balneolota</taxon>
        <taxon>Balneolia</taxon>
        <taxon>Balneolales</taxon>
        <taxon>Cyclonatronaceae</taxon>
        <taxon>Cyclonatronum</taxon>
    </lineage>
</organism>
<reference evidence="2 3" key="1">
    <citation type="submission" date="2018-03" db="EMBL/GenBank/DDBJ databases">
        <title>Phenotypic and genomic properties of Cyclonatronum proteinivorum gen. nov., sp. nov., a haloalkaliphilic bacteroidete from soda lakes possessing Na+-translocating rhodopsin.</title>
        <authorList>
            <person name="Toshchakov S.V."/>
            <person name="Korzhenkov A."/>
            <person name="Samarov N.I."/>
            <person name="Kublanov I.V."/>
            <person name="Muntyan M.S."/>
            <person name="Sorokin D.Y."/>
        </authorList>
    </citation>
    <scope>NUCLEOTIDE SEQUENCE [LARGE SCALE GENOMIC DNA]</scope>
    <source>
        <strain evidence="2 3">Omega</strain>
    </source>
</reference>
<dbReference type="PANTHER" id="PTHR16222:SF12">
    <property type="entry name" value="ADP-RIBOSYLGLYCOHYDROLASE-RELATED"/>
    <property type="match status" value="1"/>
</dbReference>
<dbReference type="InterPro" id="IPR005502">
    <property type="entry name" value="Ribosyl_crysJ1"/>
</dbReference>
<feature type="binding site" evidence="1">
    <location>
        <position position="263"/>
    </location>
    <ligand>
        <name>Mg(2+)</name>
        <dbReference type="ChEBI" id="CHEBI:18420"/>
        <label>1</label>
    </ligand>
</feature>
<dbReference type="Proteomes" id="UP000254808">
    <property type="component" value="Chromosome"/>
</dbReference>
<dbReference type="EMBL" id="CP027806">
    <property type="protein sequence ID" value="AXJ00134.1"/>
    <property type="molecule type" value="Genomic_DNA"/>
</dbReference>
<feature type="binding site" evidence="1">
    <location>
        <position position="61"/>
    </location>
    <ligand>
        <name>Mg(2+)</name>
        <dbReference type="ChEBI" id="CHEBI:18420"/>
        <label>1</label>
    </ligand>
</feature>
<dbReference type="GO" id="GO:0046872">
    <property type="term" value="F:metal ion binding"/>
    <property type="evidence" value="ECO:0007669"/>
    <property type="project" value="UniProtKB-KW"/>
</dbReference>
<dbReference type="Pfam" id="PF03747">
    <property type="entry name" value="ADP_ribosyl_GH"/>
    <property type="match status" value="1"/>
</dbReference>
<name>A0A345UI32_9BACT</name>
<keyword evidence="2" id="KW-0378">Hydrolase</keyword>
<comment type="cofactor">
    <cofactor evidence="1">
        <name>Mg(2+)</name>
        <dbReference type="ChEBI" id="CHEBI:18420"/>
    </cofactor>
    <text evidence="1">Binds 2 magnesium ions per subunit.</text>
</comment>
<keyword evidence="1" id="KW-0479">Metal-binding</keyword>
<dbReference type="SUPFAM" id="SSF101478">
    <property type="entry name" value="ADP-ribosylglycohydrolase"/>
    <property type="match status" value="1"/>
</dbReference>
<keyword evidence="3" id="KW-1185">Reference proteome</keyword>
<proteinExistence type="predicted"/>
<dbReference type="InterPro" id="IPR036705">
    <property type="entry name" value="Ribosyl_crysJ1_sf"/>
</dbReference>
<feature type="binding site" evidence="1">
    <location>
        <position position="60"/>
    </location>
    <ligand>
        <name>Mg(2+)</name>
        <dbReference type="ChEBI" id="CHEBI:18420"/>
        <label>1</label>
    </ligand>
</feature>
<evidence type="ECO:0000256" key="1">
    <source>
        <dbReference type="PIRSR" id="PIRSR605502-1"/>
    </source>
</evidence>
<dbReference type="Gene3D" id="1.10.4080.10">
    <property type="entry name" value="ADP-ribosylation/Crystallin J1"/>
    <property type="match status" value="1"/>
</dbReference>
<dbReference type="InterPro" id="IPR050792">
    <property type="entry name" value="ADP-ribosylglycohydrolase"/>
</dbReference>
<feature type="binding site" evidence="1">
    <location>
        <position position="265"/>
    </location>
    <ligand>
        <name>Mg(2+)</name>
        <dbReference type="ChEBI" id="CHEBI:18420"/>
        <label>1</label>
    </ligand>
</feature>
<feature type="binding site" evidence="1">
    <location>
        <position position="62"/>
    </location>
    <ligand>
        <name>Mg(2+)</name>
        <dbReference type="ChEBI" id="CHEBI:18420"/>
        <label>1</label>
    </ligand>
</feature>